<feature type="coiled-coil region" evidence="7">
    <location>
        <begin position="228"/>
        <end position="287"/>
    </location>
</feature>
<dbReference type="Gene3D" id="1.10.287.130">
    <property type="match status" value="1"/>
</dbReference>
<keyword evidence="12" id="KW-1185">Reference proteome</keyword>
<reference evidence="12" key="1">
    <citation type="journal article" date="2020" name="Int. J. Syst. Evol. Microbiol.">
        <title>Alteromonas alba sp. nov., a marine bacterium isolated from the seawater of the West Pacific Ocean.</title>
        <authorList>
            <person name="Sun C."/>
            <person name="Wu Y.-H."/>
            <person name="Xamxidin M."/>
            <person name="Cheng H."/>
            <person name="Xu X.-W."/>
        </authorList>
    </citation>
    <scope>NUCLEOTIDE SEQUENCE [LARGE SCALE GENOMIC DNA]</scope>
    <source>
        <strain evidence="12">190</strain>
    </source>
</reference>
<feature type="domain" description="HAMP" evidence="10">
    <location>
        <begin position="203"/>
        <end position="233"/>
    </location>
</feature>
<dbReference type="SMART" id="SM00388">
    <property type="entry name" value="HisKA"/>
    <property type="match status" value="1"/>
</dbReference>
<feature type="domain" description="Histidine kinase" evidence="9">
    <location>
        <begin position="296"/>
        <end position="545"/>
    </location>
</feature>
<comment type="catalytic activity">
    <reaction evidence="1">
        <text>ATP + protein L-histidine = ADP + protein N-phospho-L-histidine.</text>
        <dbReference type="EC" id="2.7.13.3"/>
    </reaction>
</comment>
<keyword evidence="7" id="KW-0175">Coiled coil</keyword>
<dbReference type="InterPro" id="IPR003660">
    <property type="entry name" value="HAMP_dom"/>
</dbReference>
<dbReference type="InterPro" id="IPR036890">
    <property type="entry name" value="HATPase_C_sf"/>
</dbReference>
<feature type="transmembrane region" description="Helical" evidence="8">
    <location>
        <begin position="155"/>
        <end position="178"/>
    </location>
</feature>
<proteinExistence type="predicted"/>
<keyword evidence="8" id="KW-0812">Transmembrane</keyword>
<comment type="caution">
    <text evidence="11">The sequence shown here is derived from an EMBL/GenBank/DDBJ whole genome shotgun (WGS) entry which is preliminary data.</text>
</comment>
<dbReference type="AlphaFoldDB" id="A0A2S9VGP8"/>
<dbReference type="PROSITE" id="PS50885">
    <property type="entry name" value="HAMP"/>
    <property type="match status" value="1"/>
</dbReference>
<evidence type="ECO:0000313" key="11">
    <source>
        <dbReference type="EMBL" id="PRO75596.1"/>
    </source>
</evidence>
<evidence type="ECO:0000313" key="12">
    <source>
        <dbReference type="Proteomes" id="UP000238949"/>
    </source>
</evidence>
<dbReference type="GO" id="GO:0016020">
    <property type="term" value="C:membrane"/>
    <property type="evidence" value="ECO:0007669"/>
    <property type="project" value="UniProtKB-SubCell"/>
</dbReference>
<dbReference type="Pfam" id="PF02518">
    <property type="entry name" value="HATPase_c"/>
    <property type="match status" value="1"/>
</dbReference>
<evidence type="ECO:0000256" key="7">
    <source>
        <dbReference type="SAM" id="Coils"/>
    </source>
</evidence>
<dbReference type="OrthoDB" id="9772100at2"/>
<dbReference type="Gene3D" id="6.10.340.10">
    <property type="match status" value="1"/>
</dbReference>
<dbReference type="RefSeq" id="WP_105932814.1">
    <property type="nucleotide sequence ID" value="NZ_PVNP01000003.1"/>
</dbReference>
<dbReference type="PANTHER" id="PTHR43065:SF50">
    <property type="entry name" value="HISTIDINE KINASE"/>
    <property type="match status" value="1"/>
</dbReference>
<dbReference type="PANTHER" id="PTHR43065">
    <property type="entry name" value="SENSOR HISTIDINE KINASE"/>
    <property type="match status" value="1"/>
</dbReference>
<evidence type="ECO:0000256" key="6">
    <source>
        <dbReference type="ARBA" id="ARBA00022777"/>
    </source>
</evidence>
<dbReference type="EC" id="2.7.13.3" evidence="3"/>
<feature type="transmembrane region" description="Helical" evidence="8">
    <location>
        <begin position="12"/>
        <end position="36"/>
    </location>
</feature>
<dbReference type="SMART" id="SM00304">
    <property type="entry name" value="HAMP"/>
    <property type="match status" value="1"/>
</dbReference>
<comment type="subcellular location">
    <subcellularLocation>
        <location evidence="2">Membrane</location>
    </subcellularLocation>
</comment>
<sequence length="556" mass="61469">MRLSLRTKTIAGTALIEATLLLVLIITSLTFINALIEENVVKRAQTTANLFSSITRDPLLSLDLASLESSVEELMNNPDIAYARVVDSQQRVLAQRRREGSTERPFNPDTSVQEIDDSVYDTRKPITVAGEYFGEVQIGIDVTSVQSSLLQIRNWIISLALLEMVLVALFSFGLGTYLTSQLQSLRQGAKDMLKAIPTHSYKSVSIPIKGRDELSELALSFNTLVDTLAEEYENRSGAQDELKKLNRSLENKVKERTEALSNKNTELENANKHLKETQQQLLQAEKMASVGQLAAGVAHEINNPIGFVSSNLSTLKDYLSLFQILLDMAKKLHSDESIEALKARVDELQAFYTQHDLDFISEDVGSLIEESAEGLQRVSEIVKGLKIFSRVDSGESQWYDLNHCLNTTLTMVNNKLKYICKVEKQFADLPKVYFNLGKLTQVFTNLLINAGQAIEATGKQGVISIKTMQEGDIVKVRIQDTGCGISQENLDQLFNPFFTTKPEGQGTGLGLSITYGIIQEHGGQIQVSSTPGEGSVFELALPINGLDDQQHAAAQH</sequence>
<evidence type="ECO:0000256" key="8">
    <source>
        <dbReference type="SAM" id="Phobius"/>
    </source>
</evidence>
<dbReference type="EMBL" id="PVNP01000003">
    <property type="protein sequence ID" value="PRO75596.1"/>
    <property type="molecule type" value="Genomic_DNA"/>
</dbReference>
<dbReference type="CDD" id="cd06225">
    <property type="entry name" value="HAMP"/>
    <property type="match status" value="1"/>
</dbReference>
<dbReference type="SMART" id="SM00387">
    <property type="entry name" value="HATPase_c"/>
    <property type="match status" value="1"/>
</dbReference>
<evidence type="ECO:0000256" key="2">
    <source>
        <dbReference type="ARBA" id="ARBA00004370"/>
    </source>
</evidence>
<evidence type="ECO:0000256" key="1">
    <source>
        <dbReference type="ARBA" id="ARBA00000085"/>
    </source>
</evidence>
<dbReference type="SUPFAM" id="SSF47384">
    <property type="entry name" value="Homodimeric domain of signal transducing histidine kinase"/>
    <property type="match status" value="1"/>
</dbReference>
<accession>A0A2S9VGP8</accession>
<evidence type="ECO:0000259" key="9">
    <source>
        <dbReference type="PROSITE" id="PS50109"/>
    </source>
</evidence>
<dbReference type="Proteomes" id="UP000238949">
    <property type="component" value="Unassembled WGS sequence"/>
</dbReference>
<dbReference type="InterPro" id="IPR003661">
    <property type="entry name" value="HisK_dim/P_dom"/>
</dbReference>
<dbReference type="InterPro" id="IPR036097">
    <property type="entry name" value="HisK_dim/P_sf"/>
</dbReference>
<protein>
    <recommendedName>
        <fullName evidence="3">histidine kinase</fullName>
        <ecNumber evidence="3">2.7.13.3</ecNumber>
    </recommendedName>
</protein>
<name>A0A2S9VGP8_9ALTE</name>
<dbReference type="InterPro" id="IPR003594">
    <property type="entry name" value="HATPase_dom"/>
</dbReference>
<dbReference type="GO" id="GO:0000155">
    <property type="term" value="F:phosphorelay sensor kinase activity"/>
    <property type="evidence" value="ECO:0007669"/>
    <property type="project" value="InterPro"/>
</dbReference>
<dbReference type="CDD" id="cd00082">
    <property type="entry name" value="HisKA"/>
    <property type="match status" value="1"/>
</dbReference>
<dbReference type="PROSITE" id="PS50109">
    <property type="entry name" value="HIS_KIN"/>
    <property type="match status" value="1"/>
</dbReference>
<dbReference type="InterPro" id="IPR004358">
    <property type="entry name" value="Sig_transdc_His_kin-like_C"/>
</dbReference>
<keyword evidence="4" id="KW-0597">Phosphoprotein</keyword>
<evidence type="ECO:0000259" key="10">
    <source>
        <dbReference type="PROSITE" id="PS50885"/>
    </source>
</evidence>
<dbReference type="SUPFAM" id="SSF55874">
    <property type="entry name" value="ATPase domain of HSP90 chaperone/DNA topoisomerase II/histidine kinase"/>
    <property type="match status" value="1"/>
</dbReference>
<evidence type="ECO:0000256" key="4">
    <source>
        <dbReference type="ARBA" id="ARBA00022553"/>
    </source>
</evidence>
<organism evidence="11 12">
    <name type="scientific">Alteromonas alba</name>
    <dbReference type="NCBI Taxonomy" id="2079529"/>
    <lineage>
        <taxon>Bacteria</taxon>
        <taxon>Pseudomonadati</taxon>
        <taxon>Pseudomonadota</taxon>
        <taxon>Gammaproteobacteria</taxon>
        <taxon>Alteromonadales</taxon>
        <taxon>Alteromonadaceae</taxon>
        <taxon>Alteromonas/Salinimonas group</taxon>
        <taxon>Alteromonas</taxon>
    </lineage>
</organism>
<dbReference type="PRINTS" id="PR00344">
    <property type="entry name" value="BCTRLSENSOR"/>
</dbReference>
<keyword evidence="5" id="KW-0808">Transferase</keyword>
<keyword evidence="6 11" id="KW-0418">Kinase</keyword>
<evidence type="ECO:0000256" key="5">
    <source>
        <dbReference type="ARBA" id="ARBA00022679"/>
    </source>
</evidence>
<keyword evidence="8" id="KW-1133">Transmembrane helix</keyword>
<evidence type="ECO:0000256" key="3">
    <source>
        <dbReference type="ARBA" id="ARBA00012438"/>
    </source>
</evidence>
<dbReference type="Gene3D" id="3.30.565.10">
    <property type="entry name" value="Histidine kinase-like ATPase, C-terminal domain"/>
    <property type="match status" value="1"/>
</dbReference>
<gene>
    <name evidence="11" type="ORF">C6Y40_00415</name>
</gene>
<dbReference type="InterPro" id="IPR005467">
    <property type="entry name" value="His_kinase_dom"/>
</dbReference>
<keyword evidence="8" id="KW-0472">Membrane</keyword>